<dbReference type="PANTHER" id="PTHR43712">
    <property type="entry name" value="PUTATIVE (AFU_ORTHOLOGUE AFUA_4G14580)-RELATED"/>
    <property type="match status" value="1"/>
</dbReference>
<dbReference type="SUPFAM" id="SSF46785">
    <property type="entry name" value="Winged helix' DNA-binding domain"/>
    <property type="match status" value="1"/>
</dbReference>
<feature type="region of interest" description="Disordered" evidence="1">
    <location>
        <begin position="174"/>
        <end position="205"/>
    </location>
</feature>
<dbReference type="STRING" id="28573.A0A0U1M996"/>
<dbReference type="InterPro" id="IPR036390">
    <property type="entry name" value="WH_DNA-bd_sf"/>
</dbReference>
<dbReference type="Gene3D" id="1.10.10.10">
    <property type="entry name" value="Winged helix-like DNA-binding domain superfamily/Winged helix DNA-binding domain"/>
    <property type="match status" value="1"/>
</dbReference>
<proteinExistence type="predicted"/>
<dbReference type="AlphaFoldDB" id="A0A0U1M996"/>
<evidence type="ECO:0008006" key="4">
    <source>
        <dbReference type="Google" id="ProtNLM"/>
    </source>
</evidence>
<dbReference type="InterPro" id="IPR036388">
    <property type="entry name" value="WH-like_DNA-bd_sf"/>
</dbReference>
<evidence type="ECO:0000256" key="1">
    <source>
        <dbReference type="SAM" id="MobiDB-lite"/>
    </source>
</evidence>
<sequence>MDNLNQLQIYCTELASALTSFLGHYQNSNFQQCTIAQPASDSEEVQRAREKILSLLTKIKTLIWSPTDFLQHLASQNEILACLHWLGENQILACIPSAGSVPIKDIADLSGVSATQLSRTIRLSATAGFLVEPQAGHVAHTQLSATFISNPSLLDAAEFLSEFVAPVTLQMPQHVTTQQRPGHSQQQPSADDSVPPSVESFQAARERRPKINRQWPAYLHHVGGLYAAKDVAAILTQLNWAKITNVPDACIIEVNVQPLSNSISQSLAQIYPLLHFNVQVLDNEPGTTSAPELEDLNPRLTVTSRTLGKRQRVSDAVVYILHLPSASTSIVLDELTAHVDALRTRGSIMLILTARVLPEPGSLSDPEAEAKARSRDLALLQLTNEGEMEMDDLLEIIGTVGDNTGRLVVTKKLCARNGLVVALVVKYQAGQPIREI</sequence>
<gene>
    <name evidence="2" type="ORF">PISL3812_09191</name>
</gene>
<keyword evidence="3" id="KW-1185">Reference proteome</keyword>
<organism evidence="2 3">
    <name type="scientific">Talaromyces islandicus</name>
    <name type="common">Penicillium islandicum</name>
    <dbReference type="NCBI Taxonomy" id="28573"/>
    <lineage>
        <taxon>Eukaryota</taxon>
        <taxon>Fungi</taxon>
        <taxon>Dikarya</taxon>
        <taxon>Ascomycota</taxon>
        <taxon>Pezizomycotina</taxon>
        <taxon>Eurotiomycetes</taxon>
        <taxon>Eurotiomycetidae</taxon>
        <taxon>Eurotiales</taxon>
        <taxon>Trichocomaceae</taxon>
        <taxon>Talaromyces</taxon>
        <taxon>Talaromyces sect. Islandici</taxon>
    </lineage>
</organism>
<reference evidence="2 3" key="1">
    <citation type="submission" date="2015-04" db="EMBL/GenBank/DDBJ databases">
        <authorList>
            <person name="Syromyatnikov M.Y."/>
            <person name="Popov V.N."/>
        </authorList>
    </citation>
    <scope>NUCLEOTIDE SEQUENCE [LARGE SCALE GENOMIC DNA]</scope>
    <source>
        <strain evidence="2">WF-38-12</strain>
    </source>
</reference>
<name>A0A0U1M996_TALIS</name>
<dbReference type="PANTHER" id="PTHR43712:SF15">
    <property type="entry name" value="MONODICTYPHENONE CLUSTER TRANSCRIPTIONAL COACTIVATOR MDPA"/>
    <property type="match status" value="1"/>
</dbReference>
<protein>
    <recommendedName>
        <fullName evidence="4">O-methyltransferase domain-containing protein</fullName>
    </recommendedName>
</protein>
<feature type="compositionally biased region" description="Polar residues" evidence="1">
    <location>
        <begin position="174"/>
        <end position="190"/>
    </location>
</feature>
<dbReference type="EMBL" id="CVMT01000011">
    <property type="protein sequence ID" value="CRG92135.1"/>
    <property type="molecule type" value="Genomic_DNA"/>
</dbReference>
<evidence type="ECO:0000313" key="3">
    <source>
        <dbReference type="Proteomes" id="UP000054383"/>
    </source>
</evidence>
<dbReference type="Proteomes" id="UP000054383">
    <property type="component" value="Unassembled WGS sequence"/>
</dbReference>
<evidence type="ECO:0000313" key="2">
    <source>
        <dbReference type="EMBL" id="CRG92135.1"/>
    </source>
</evidence>
<dbReference type="OrthoDB" id="1606438at2759"/>
<accession>A0A0U1M996</accession>
<dbReference type="OMA" id="CSNELAT"/>